<dbReference type="EMBL" id="LR536450">
    <property type="protein sequence ID" value="VFU07186.1"/>
    <property type="molecule type" value="Genomic_DNA"/>
</dbReference>
<gene>
    <name evidence="2" type="ORF">MTUNDRAET4_0293</name>
</gene>
<feature type="compositionally biased region" description="Basic and acidic residues" evidence="1">
    <location>
        <begin position="24"/>
        <end position="36"/>
    </location>
</feature>
<organism evidence="2 3">
    <name type="scientific">Methylocella tundrae</name>
    <dbReference type="NCBI Taxonomy" id="227605"/>
    <lineage>
        <taxon>Bacteria</taxon>
        <taxon>Pseudomonadati</taxon>
        <taxon>Pseudomonadota</taxon>
        <taxon>Alphaproteobacteria</taxon>
        <taxon>Hyphomicrobiales</taxon>
        <taxon>Beijerinckiaceae</taxon>
        <taxon>Methylocella</taxon>
    </lineage>
</organism>
<evidence type="ECO:0000313" key="3">
    <source>
        <dbReference type="Proteomes" id="UP000294360"/>
    </source>
</evidence>
<sequence>MKDAHRAAWAGGSRAKLGFIVKERAPEHKSGPELERCSNAWEPDDPAPAVEATQEQSAESYSFAACTLAIASSIGLNASLARAE</sequence>
<evidence type="ECO:0000313" key="2">
    <source>
        <dbReference type="EMBL" id="VFU07186.1"/>
    </source>
</evidence>
<dbReference type="AlphaFoldDB" id="A0A4U8YTY9"/>
<name>A0A4U8YTY9_METTU</name>
<evidence type="ECO:0000256" key="1">
    <source>
        <dbReference type="SAM" id="MobiDB-lite"/>
    </source>
</evidence>
<reference evidence="2 3" key="1">
    <citation type="submission" date="2019-03" db="EMBL/GenBank/DDBJ databases">
        <authorList>
            <person name="Kox A.R. M."/>
        </authorList>
    </citation>
    <scope>NUCLEOTIDE SEQUENCE [LARGE SCALE GENOMIC DNA]</scope>
    <source>
        <strain evidence="2">MTUNDRAET4 annotated genome</strain>
    </source>
</reference>
<dbReference type="Proteomes" id="UP000294360">
    <property type="component" value="Chromosome"/>
</dbReference>
<feature type="region of interest" description="Disordered" evidence="1">
    <location>
        <begin position="24"/>
        <end position="55"/>
    </location>
</feature>
<proteinExistence type="predicted"/>
<accession>A0A4U8YTY9</accession>
<protein>
    <submittedName>
        <fullName evidence="2">Uncharacterized protein</fullName>
    </submittedName>
</protein>
<dbReference type="KEGG" id="mtun:MTUNDRAET4_0293"/>